<gene>
    <name evidence="2" type="ORF">V6R90_11605</name>
</gene>
<feature type="region of interest" description="Disordered" evidence="1">
    <location>
        <begin position="355"/>
        <end position="380"/>
    </location>
</feature>
<name>A0ABV1NZJ4_9ACTN</name>
<keyword evidence="3" id="KW-1185">Reference proteome</keyword>
<sequence>MSAAARRRVYLHIGAPKTGTTYLQDRLSLNAKALAAHDVHFPTRSALVSPALFHFRAALDLQGQDWGGEPGHAEGSWDALVRRVRRRTGTVVVSHEILAPAGAEHVAKAKRDLAGPGGDTEIHVVYSARDLGRQLPAAWQESIKQGRTWSYRRFLKRARRGRTWFARSFDLPAVLGTWSAGLPPERVHVVTVPQRGSGVSVTGAGAPGGDELWLRFCRAFSIDPAWAPAESERTNPSLGAAESALLRRLNTSLGRRTRGGPDFDALVRGLLAEQELVGRESGRVGLPPRFHDWAEEQSERWIEWVEASGVHVVGDVADLRPVRPGPDESWNDPDRVPPRRQLAAAVDALAAMTREAARREDPDRQIGSRVRDQARRLLDS</sequence>
<dbReference type="InterPro" id="IPR027417">
    <property type="entry name" value="P-loop_NTPase"/>
</dbReference>
<protein>
    <recommendedName>
        <fullName evidence="4">Sulfotransferase family protein</fullName>
    </recommendedName>
</protein>
<proteinExistence type="predicted"/>
<dbReference type="EMBL" id="JBEGDP010000011">
    <property type="protein sequence ID" value="MEQ7847924.1"/>
    <property type="molecule type" value="Genomic_DNA"/>
</dbReference>
<evidence type="ECO:0000256" key="1">
    <source>
        <dbReference type="SAM" id="MobiDB-lite"/>
    </source>
</evidence>
<dbReference type="RefSeq" id="WP_349804772.1">
    <property type="nucleotide sequence ID" value="NZ_JBEGDP010000011.1"/>
</dbReference>
<evidence type="ECO:0000313" key="3">
    <source>
        <dbReference type="Proteomes" id="UP001482520"/>
    </source>
</evidence>
<organism evidence="2 3">
    <name type="scientific">Nocardioides kribbensis</name>
    <dbReference type="NCBI Taxonomy" id="305517"/>
    <lineage>
        <taxon>Bacteria</taxon>
        <taxon>Bacillati</taxon>
        <taxon>Actinomycetota</taxon>
        <taxon>Actinomycetes</taxon>
        <taxon>Propionibacteriales</taxon>
        <taxon>Nocardioidaceae</taxon>
        <taxon>Nocardioides</taxon>
    </lineage>
</organism>
<evidence type="ECO:0000313" key="2">
    <source>
        <dbReference type="EMBL" id="MEQ7847924.1"/>
    </source>
</evidence>
<comment type="caution">
    <text evidence="2">The sequence shown here is derived from an EMBL/GenBank/DDBJ whole genome shotgun (WGS) entry which is preliminary data.</text>
</comment>
<reference evidence="2 3" key="1">
    <citation type="submission" date="2024-02" db="EMBL/GenBank/DDBJ databases">
        <title>Full genome sequence of Nocardioides kribbensis.</title>
        <authorList>
            <person name="Poletto B.L."/>
            <person name="Silva G."/>
            <person name="Galante D."/>
            <person name="Campos K.R."/>
            <person name="Santos M.B.N."/>
            <person name="Sacchi C.T."/>
        </authorList>
    </citation>
    <scope>NUCLEOTIDE SEQUENCE [LARGE SCALE GENOMIC DNA]</scope>
    <source>
        <strain evidence="2 3">O4R</strain>
    </source>
</reference>
<accession>A0ABV1NZJ4</accession>
<evidence type="ECO:0008006" key="4">
    <source>
        <dbReference type="Google" id="ProtNLM"/>
    </source>
</evidence>
<dbReference type="SUPFAM" id="SSF52540">
    <property type="entry name" value="P-loop containing nucleoside triphosphate hydrolases"/>
    <property type="match status" value="1"/>
</dbReference>
<dbReference type="Proteomes" id="UP001482520">
    <property type="component" value="Unassembled WGS sequence"/>
</dbReference>